<evidence type="ECO:0008006" key="4">
    <source>
        <dbReference type="Google" id="ProtNLM"/>
    </source>
</evidence>
<evidence type="ECO:0000256" key="1">
    <source>
        <dbReference type="SAM" id="MobiDB-lite"/>
    </source>
</evidence>
<feature type="region of interest" description="Disordered" evidence="1">
    <location>
        <begin position="46"/>
        <end position="141"/>
    </location>
</feature>
<evidence type="ECO:0000313" key="3">
    <source>
        <dbReference type="Proteomes" id="UP000005940"/>
    </source>
</evidence>
<dbReference type="RefSeq" id="WP_100249120.1">
    <property type="nucleotide sequence ID" value="NZ_CP029159.1"/>
</dbReference>
<evidence type="ECO:0000313" key="2">
    <source>
        <dbReference type="EMBL" id="QKM68231.1"/>
    </source>
</evidence>
<feature type="compositionally biased region" description="Gly residues" evidence="1">
    <location>
        <begin position="84"/>
        <end position="132"/>
    </location>
</feature>
<dbReference type="EMBL" id="CP029159">
    <property type="protein sequence ID" value="QKM68231.1"/>
    <property type="molecule type" value="Genomic_DNA"/>
</dbReference>
<dbReference type="AlphaFoldDB" id="A0A7G3UFA5"/>
<name>A0A7G3UFA5_STRT9</name>
<gene>
    <name evidence="2" type="ORF">STSU_014640</name>
</gene>
<reference evidence="2 3" key="1">
    <citation type="journal article" date="2012" name="J. Bacteriol.">
        <title>Draft genome of Streptomyces tsukubaensis NRRL 18488, the producer of the clinically important immunosuppressant tacrolimus (FK506).</title>
        <authorList>
            <person name="Barreiro C."/>
            <person name="Prieto C."/>
            <person name="Sola-Landa A."/>
            <person name="Solera E."/>
            <person name="Martinez-Castro M."/>
            <person name="Perez-Redondo R."/>
            <person name="Garcia-Estrada C."/>
            <person name="Aparicio J.F."/>
            <person name="Fernandez-Martinez L.T."/>
            <person name="Santos-Aberturas J."/>
            <person name="Salehi-Najafabadi Z."/>
            <person name="Rodriguez-Garcia A."/>
            <person name="Tauch A."/>
            <person name="Martin J.F."/>
        </authorList>
    </citation>
    <scope>NUCLEOTIDE SEQUENCE [LARGE SCALE GENOMIC DNA]</scope>
    <source>
        <strain evidence="3">DSM 42081 / NBRC 108919 / NRRL 18488 / 9993</strain>
    </source>
</reference>
<organism evidence="2 3">
    <name type="scientific">Streptomyces tsukubensis (strain DSM 42081 / NBRC 108919 / NRRL 18488 / 9993)</name>
    <dbReference type="NCBI Taxonomy" id="1114943"/>
    <lineage>
        <taxon>Bacteria</taxon>
        <taxon>Bacillati</taxon>
        <taxon>Actinomycetota</taxon>
        <taxon>Actinomycetes</taxon>
        <taxon>Kitasatosporales</taxon>
        <taxon>Streptomycetaceae</taxon>
        <taxon>Streptomyces</taxon>
    </lineage>
</organism>
<feature type="compositionally biased region" description="Polar residues" evidence="1">
    <location>
        <begin position="51"/>
        <end position="62"/>
    </location>
</feature>
<dbReference type="Proteomes" id="UP000005940">
    <property type="component" value="Chromosome"/>
</dbReference>
<accession>A0A7G3UFA5</accession>
<proteinExistence type="predicted"/>
<keyword evidence="3" id="KW-1185">Reference proteome</keyword>
<protein>
    <recommendedName>
        <fullName evidence="4">DUF4232 domain-containing protein</fullName>
    </recommendedName>
</protein>
<sequence>MGSLRNPIGPLPSSIYWRRRAVAFALAAVLLLLALWVFTAGGGDGDRSDGANKSSSPASSITPGPKQSGPAISRQPGGRDEPGATGGDSAGGDSAGSEGSGGTEGSGGDTGGTDGGTGQTSGSGEGTGGAGGTAERVPAGSALPDCPADALALSLAPTRLTYAIGEKPAFRLTARNASAADCKVDLGRSSAVLTVTDSADEEVWSSDDCPRDQASVLLKVPARTTISHTYEWDRARSTGQCATPPAGRVGAGTYLLEAKFAGETVSPASFVLAKD</sequence>